<feature type="non-terminal residue" evidence="2">
    <location>
        <position position="1"/>
    </location>
</feature>
<evidence type="ECO:0000313" key="2">
    <source>
        <dbReference type="EMBL" id="SVC30358.1"/>
    </source>
</evidence>
<proteinExistence type="predicted"/>
<reference evidence="2" key="1">
    <citation type="submission" date="2018-05" db="EMBL/GenBank/DDBJ databases">
        <authorList>
            <person name="Lanie J.A."/>
            <person name="Ng W.-L."/>
            <person name="Kazmierczak K.M."/>
            <person name="Andrzejewski T.M."/>
            <person name="Davidsen T.M."/>
            <person name="Wayne K.J."/>
            <person name="Tettelin H."/>
            <person name="Glass J.I."/>
            <person name="Rusch D."/>
            <person name="Podicherti R."/>
            <person name="Tsui H.-C.T."/>
            <person name="Winkler M.E."/>
        </authorList>
    </citation>
    <scope>NUCLEOTIDE SEQUENCE</scope>
</reference>
<protein>
    <recommendedName>
        <fullName evidence="1">DUF4815 domain-containing protein</fullName>
    </recommendedName>
</protein>
<name>A0A382L098_9ZZZZ</name>
<feature type="domain" description="DUF4815" evidence="1">
    <location>
        <begin position="126"/>
        <end position="316"/>
    </location>
</feature>
<dbReference type="Pfam" id="PF16075">
    <property type="entry name" value="DUF4815"/>
    <property type="match status" value="1"/>
</dbReference>
<dbReference type="AlphaFoldDB" id="A0A382L098"/>
<gene>
    <name evidence="2" type="ORF">METZ01_LOCUS283212</name>
</gene>
<evidence type="ECO:0000259" key="1">
    <source>
        <dbReference type="Pfam" id="PF16075"/>
    </source>
</evidence>
<sequence>TTITIADGGSGYAVGDTITIDGGGNNATFTVVTLHAGINNSDLIGSYIGSSTEIKARVIHYETKVTGGSDLFTLYVSYLNSHLSQASITDSDFKFPSNTELFKLDTDGTVGTNSIGKTAASAVGTGSAILLKEGTYYVNGYITNVPSQIITLDKYGITPSYRIGLNVSQSFITSTDDSDLLDNASGSSNKGAGGADRHQIKIVLAKKSITPDSTANEDFVEISKVVDGVLIEKNQTLDKDLSLENKIITPYEIEVREDLSTLTDSLGLSGVNSGGSASKLSIGISGGSIRYNGKNVITDSKKYVSIDKSRETKTYANYSIGAEVGGYVLTRDGLANTLAGEYIKWLGRIFTAGTYEGYVKVNLVEFDGNDGVTNIGSARVRNIKQHTRSSNSDFDGECRIYLTDITFVT</sequence>
<accession>A0A382L098</accession>
<dbReference type="InterPro" id="IPR032096">
    <property type="entry name" value="DUF4815"/>
</dbReference>
<feature type="non-terminal residue" evidence="2">
    <location>
        <position position="409"/>
    </location>
</feature>
<organism evidence="2">
    <name type="scientific">marine metagenome</name>
    <dbReference type="NCBI Taxonomy" id="408172"/>
    <lineage>
        <taxon>unclassified sequences</taxon>
        <taxon>metagenomes</taxon>
        <taxon>ecological metagenomes</taxon>
    </lineage>
</organism>
<dbReference type="EMBL" id="UINC01084065">
    <property type="protein sequence ID" value="SVC30358.1"/>
    <property type="molecule type" value="Genomic_DNA"/>
</dbReference>